<evidence type="ECO:0000256" key="1">
    <source>
        <dbReference type="SAM" id="Phobius"/>
    </source>
</evidence>
<dbReference type="AlphaFoldDB" id="A0A922IG67"/>
<reference evidence="2" key="1">
    <citation type="submission" date="2013-05" db="EMBL/GenBank/DDBJ databases">
        <authorList>
            <person name="Yim A.K.Y."/>
            <person name="Chan T.F."/>
            <person name="Ji K.M."/>
            <person name="Liu X.Y."/>
            <person name="Zhou J.W."/>
            <person name="Li R.Q."/>
            <person name="Yang K.Y."/>
            <person name="Li J."/>
            <person name="Li M."/>
            <person name="Law P.T.W."/>
            <person name="Wu Y.L."/>
            <person name="Cai Z.L."/>
            <person name="Qin H."/>
            <person name="Bao Y."/>
            <person name="Leung R.K.K."/>
            <person name="Ng P.K.S."/>
            <person name="Zou J."/>
            <person name="Zhong X.J."/>
            <person name="Ran P.X."/>
            <person name="Zhong N.S."/>
            <person name="Liu Z.G."/>
            <person name="Tsui S.K.W."/>
        </authorList>
    </citation>
    <scope>NUCLEOTIDE SEQUENCE</scope>
    <source>
        <strain evidence="2">Derf</strain>
        <tissue evidence="2">Whole organism</tissue>
    </source>
</reference>
<keyword evidence="1" id="KW-1133">Transmembrane helix</keyword>
<proteinExistence type="predicted"/>
<evidence type="ECO:0000313" key="3">
    <source>
        <dbReference type="EMBL" id="KAH9528306.1"/>
    </source>
</evidence>
<keyword evidence="1" id="KW-0812">Transmembrane</keyword>
<feature type="transmembrane region" description="Helical" evidence="1">
    <location>
        <begin position="50"/>
        <end position="72"/>
    </location>
</feature>
<name>A0A922IG67_DERFA</name>
<dbReference type="Proteomes" id="UP000790347">
    <property type="component" value="Unassembled WGS sequence"/>
</dbReference>
<sequence length="224" mass="26994">MMHLTMTFDRQKRKFQSKTRNILKQMFTMIMAQTNDRIVKPPYGFRLKKWLTIILNLINLIILLYLVINLIMTSNYFGSKYQHRMALTNSTKSIRQYNYFAIFPYYIDYYDQYQKQQPDDEDFNQSITELYTNITEIIIDLIGLVAVIKEHYWLSLIYIVLGMINLIGTIVMYTEMRTYVTLAQMILAIIFYSVLLFYVNDLMNIRKQQKIQDEEEEEEQQQNI</sequence>
<dbReference type="EMBL" id="ASGP02000001">
    <property type="protein sequence ID" value="KAH9528303.1"/>
    <property type="molecule type" value="Genomic_DNA"/>
</dbReference>
<organism evidence="2 4">
    <name type="scientific">Dermatophagoides farinae</name>
    <name type="common">American house dust mite</name>
    <dbReference type="NCBI Taxonomy" id="6954"/>
    <lineage>
        <taxon>Eukaryota</taxon>
        <taxon>Metazoa</taxon>
        <taxon>Ecdysozoa</taxon>
        <taxon>Arthropoda</taxon>
        <taxon>Chelicerata</taxon>
        <taxon>Arachnida</taxon>
        <taxon>Acari</taxon>
        <taxon>Acariformes</taxon>
        <taxon>Sarcoptiformes</taxon>
        <taxon>Astigmata</taxon>
        <taxon>Psoroptidia</taxon>
        <taxon>Analgoidea</taxon>
        <taxon>Pyroglyphidae</taxon>
        <taxon>Dermatophagoidinae</taxon>
        <taxon>Dermatophagoides</taxon>
    </lineage>
</organism>
<protein>
    <submittedName>
        <fullName evidence="2 3">Phospholipase A2 crotoxin acid subunit CA</fullName>
    </submittedName>
</protein>
<feature type="transmembrane region" description="Helical" evidence="1">
    <location>
        <begin position="179"/>
        <end position="199"/>
    </location>
</feature>
<evidence type="ECO:0000313" key="2">
    <source>
        <dbReference type="EMBL" id="KAH9528303.1"/>
    </source>
</evidence>
<feature type="transmembrane region" description="Helical" evidence="1">
    <location>
        <begin position="155"/>
        <end position="173"/>
    </location>
</feature>
<keyword evidence="4" id="KW-1185">Reference proteome</keyword>
<gene>
    <name evidence="2" type="primary">CA2_2</name>
    <name evidence="2" type="ORF">DERF_002258</name>
</gene>
<dbReference type="EMBL" id="ASGP02000001">
    <property type="protein sequence ID" value="KAH9528306.1"/>
    <property type="molecule type" value="Genomic_DNA"/>
</dbReference>
<reference evidence="2" key="2">
    <citation type="journal article" date="2022" name="Res Sq">
        <title>Comparative Genomics Reveals Insights into the Divergent Evolution of Astigmatic Mites and Household Pest Adaptations.</title>
        <authorList>
            <person name="Xiong Q."/>
            <person name="Wan A.T.-Y."/>
            <person name="Liu X.-Y."/>
            <person name="Fung C.S.-H."/>
            <person name="Xiao X."/>
            <person name="Malainual N."/>
            <person name="Hou J."/>
            <person name="Wang L."/>
            <person name="Wang M."/>
            <person name="Yang K."/>
            <person name="Cui Y."/>
            <person name="Leung E."/>
            <person name="Nong W."/>
            <person name="Shin S.-K."/>
            <person name="Au S."/>
            <person name="Jeong K.Y."/>
            <person name="Chew F.T."/>
            <person name="Hui J."/>
            <person name="Leung T.F."/>
            <person name="Tungtrongchitr A."/>
            <person name="Zhong N."/>
            <person name="Liu Z."/>
            <person name="Tsui S."/>
        </authorList>
    </citation>
    <scope>NUCLEOTIDE SEQUENCE</scope>
    <source>
        <strain evidence="2">Derf</strain>
        <tissue evidence="2">Whole organism</tissue>
    </source>
</reference>
<accession>A0A922IG67</accession>
<evidence type="ECO:0000313" key="4">
    <source>
        <dbReference type="Proteomes" id="UP000790347"/>
    </source>
</evidence>
<keyword evidence="1" id="KW-0472">Membrane</keyword>
<comment type="caution">
    <text evidence="2">The sequence shown here is derived from an EMBL/GenBank/DDBJ whole genome shotgun (WGS) entry which is preliminary data.</text>
</comment>